<evidence type="ECO:0000313" key="1">
    <source>
        <dbReference type="Proteomes" id="UP000887566"/>
    </source>
</evidence>
<proteinExistence type="predicted"/>
<dbReference type="WBParaSite" id="PSAMB.scaffold4772size13577.g25123.t1">
    <property type="protein sequence ID" value="PSAMB.scaffold4772size13577.g25123.t1"/>
    <property type="gene ID" value="PSAMB.scaffold4772size13577.g25123"/>
</dbReference>
<dbReference type="AlphaFoldDB" id="A0A914WP47"/>
<dbReference type="Proteomes" id="UP000887566">
    <property type="component" value="Unplaced"/>
</dbReference>
<reference evidence="2" key="1">
    <citation type="submission" date="2022-11" db="UniProtKB">
        <authorList>
            <consortium name="WormBaseParasite"/>
        </authorList>
    </citation>
    <scope>IDENTIFICATION</scope>
</reference>
<accession>A0A914WP47</accession>
<dbReference type="Gene3D" id="3.60.10.10">
    <property type="entry name" value="Endonuclease/exonuclease/phosphatase"/>
    <property type="match status" value="1"/>
</dbReference>
<sequence length="308" mass="35063">MNQFLRLKKKIQARDYFIREWKDGSTVALGVGEDPRNVGGIGFIVSKEWSKSIESLDVSRPRIGVLTINLQKQQTLHIIQVYAPTSAADDEEIERFYNDLEEEINKRSTYLVIMGDLNAKVGHKQDNKTFIGPFGGDHNERGEHLAAMAESRRLFIANTFFQKDLANVGPGYPQMSKVTINSPPTCPSTPRYIPDVLSSKVHYTLQQADNSKEPGKDRIMIKMFKAGGLTLWQVIADCFSQYIWNLQTPSQWNESKTVLLFKKGDKEELKNYCPICILSSLYKLFTNIVVNSLTRECDEQQPKEQASF</sequence>
<protein>
    <submittedName>
        <fullName evidence="2">Craniofacial development protein 2-like</fullName>
    </submittedName>
</protein>
<organism evidence="1 2">
    <name type="scientific">Plectus sambesii</name>
    <dbReference type="NCBI Taxonomy" id="2011161"/>
    <lineage>
        <taxon>Eukaryota</taxon>
        <taxon>Metazoa</taxon>
        <taxon>Ecdysozoa</taxon>
        <taxon>Nematoda</taxon>
        <taxon>Chromadorea</taxon>
        <taxon>Plectida</taxon>
        <taxon>Plectina</taxon>
        <taxon>Plectoidea</taxon>
        <taxon>Plectidae</taxon>
        <taxon>Plectus</taxon>
    </lineage>
</organism>
<dbReference type="InterPro" id="IPR036691">
    <property type="entry name" value="Endo/exonu/phosph_ase_sf"/>
</dbReference>
<keyword evidence="1" id="KW-1185">Reference proteome</keyword>
<evidence type="ECO:0000313" key="2">
    <source>
        <dbReference type="WBParaSite" id="PSAMB.scaffold4772size13577.g25123.t1"/>
    </source>
</evidence>
<dbReference type="SUPFAM" id="SSF56219">
    <property type="entry name" value="DNase I-like"/>
    <property type="match status" value="1"/>
</dbReference>
<name>A0A914WP47_9BILA</name>